<evidence type="ECO:0000313" key="3">
    <source>
        <dbReference type="EMBL" id="MBB4860375.1"/>
    </source>
</evidence>
<evidence type="ECO:0008006" key="5">
    <source>
        <dbReference type="Google" id="ProtNLM"/>
    </source>
</evidence>
<proteinExistence type="predicted"/>
<comment type="caution">
    <text evidence="3">The sequence shown here is derived from an EMBL/GenBank/DDBJ whole genome shotgun (WGS) entry which is preliminary data.</text>
</comment>
<feature type="signal peptide" evidence="2">
    <location>
        <begin position="1"/>
        <end position="22"/>
    </location>
</feature>
<evidence type="ECO:0000256" key="2">
    <source>
        <dbReference type="SAM" id="SignalP"/>
    </source>
</evidence>
<name>A0A7W7NYM2_9SPHN</name>
<dbReference type="AlphaFoldDB" id="A0A7W7NYM2"/>
<feature type="region of interest" description="Disordered" evidence="1">
    <location>
        <begin position="131"/>
        <end position="152"/>
    </location>
</feature>
<gene>
    <name evidence="3" type="ORF">HNO88_003718</name>
</gene>
<sequence>MIRIFFSALAAAAACFAVSLFAAAPVPEGAVVNQDFGVPVFPYDVTDRPYTVLGEVKAGVRKATIFSKAPDQGKVYRELWERAHKLGADAVVKAQYGDPHVTAFSWGSVGATGLAVKFTGPAAATTATVASPSTPAAPVSAAPVEATSSPAQ</sequence>
<organism evidence="3 4">
    <name type="scientific">Novosphingobium chloroacetimidivorans</name>
    <dbReference type="NCBI Taxonomy" id="1428314"/>
    <lineage>
        <taxon>Bacteria</taxon>
        <taxon>Pseudomonadati</taxon>
        <taxon>Pseudomonadota</taxon>
        <taxon>Alphaproteobacteria</taxon>
        <taxon>Sphingomonadales</taxon>
        <taxon>Sphingomonadaceae</taxon>
        <taxon>Novosphingobium</taxon>
    </lineage>
</organism>
<dbReference type="EMBL" id="JACHLR010000020">
    <property type="protein sequence ID" value="MBB4860375.1"/>
    <property type="molecule type" value="Genomic_DNA"/>
</dbReference>
<protein>
    <recommendedName>
        <fullName evidence="5">Heavy metal-binding domain-containing protein</fullName>
    </recommendedName>
</protein>
<dbReference type="RefSeq" id="WP_312857116.1">
    <property type="nucleotide sequence ID" value="NZ_JACHLR010000020.1"/>
</dbReference>
<keyword evidence="2" id="KW-0732">Signal</keyword>
<evidence type="ECO:0000313" key="4">
    <source>
        <dbReference type="Proteomes" id="UP000555448"/>
    </source>
</evidence>
<dbReference type="Proteomes" id="UP000555448">
    <property type="component" value="Unassembled WGS sequence"/>
</dbReference>
<reference evidence="3 4" key="1">
    <citation type="submission" date="2020-08" db="EMBL/GenBank/DDBJ databases">
        <title>Functional genomics of gut bacteria from endangered species of beetles.</title>
        <authorList>
            <person name="Carlos-Shanley C."/>
        </authorList>
    </citation>
    <scope>NUCLEOTIDE SEQUENCE [LARGE SCALE GENOMIC DNA]</scope>
    <source>
        <strain evidence="3 4">S00245</strain>
    </source>
</reference>
<dbReference type="PROSITE" id="PS51257">
    <property type="entry name" value="PROKAR_LIPOPROTEIN"/>
    <property type="match status" value="1"/>
</dbReference>
<evidence type="ECO:0000256" key="1">
    <source>
        <dbReference type="SAM" id="MobiDB-lite"/>
    </source>
</evidence>
<dbReference type="Gene3D" id="3.30.110.70">
    <property type="entry name" value="Hypothetical protein apc22750. Chain B"/>
    <property type="match status" value="1"/>
</dbReference>
<feature type="chain" id="PRO_5030946932" description="Heavy metal-binding domain-containing protein" evidence="2">
    <location>
        <begin position="23"/>
        <end position="152"/>
    </location>
</feature>
<keyword evidence="4" id="KW-1185">Reference proteome</keyword>
<accession>A0A7W7NYM2</accession>